<evidence type="ECO:0000259" key="1">
    <source>
        <dbReference type="Pfam" id="PF00724"/>
    </source>
</evidence>
<proteinExistence type="predicted"/>
<dbReference type="EMBL" id="JASNQZ010000010">
    <property type="protein sequence ID" value="KAL0953032.1"/>
    <property type="molecule type" value="Genomic_DNA"/>
</dbReference>
<dbReference type="Gene3D" id="3.20.20.70">
    <property type="entry name" value="Aldolase class I"/>
    <property type="match status" value="1"/>
</dbReference>
<accession>A0ABR3JBU6</accession>
<dbReference type="PANTHER" id="PTHR22893">
    <property type="entry name" value="NADH OXIDOREDUCTASE-RELATED"/>
    <property type="match status" value="1"/>
</dbReference>
<dbReference type="PANTHER" id="PTHR22893:SF91">
    <property type="entry name" value="NADPH DEHYDROGENASE 2-RELATED"/>
    <property type="match status" value="1"/>
</dbReference>
<sequence length="379" mass="42330">MPSDVARLFQPIKVGNMQLSHRIVLAPLTRHRGTARTHMPTLPIMRDYYEQRASTPGSLLISEGTMPALKTGGYSVCIPGIWNDEQIAAWKEIVNAVHAKGSYIFMQIWVIGRTADPAMLASEDPSSRLISSSDTRMSAKLDQPIHPLTADETREWIQFYATAADNAVHKAGFDGVEVHGAHGYLPVQFLEDGINTRTDEYGGSVENRARFVLEVVDAIVAKVGAERAAIRFSPWARFMDMGMPDPVPTYSYVVSQLAQRHPNLAYIHVVEPRVSGVYDRDASVIGAHESNDFLRKIWAPRPFISAGGFVRETAVQSAEAHENELVAFGRWYISNPDLPRRLRDDIPLSEYDRSSFYTEDDKSGRGYTDYPFAAETNLL</sequence>
<comment type="caution">
    <text evidence="2">The sequence shown here is derived from an EMBL/GenBank/DDBJ whole genome shotgun (WGS) entry which is preliminary data.</text>
</comment>
<gene>
    <name evidence="2" type="ORF">HGRIS_007234</name>
</gene>
<organism evidence="2 3">
    <name type="scientific">Hohenbuehelia grisea</name>
    <dbReference type="NCBI Taxonomy" id="104357"/>
    <lineage>
        <taxon>Eukaryota</taxon>
        <taxon>Fungi</taxon>
        <taxon>Dikarya</taxon>
        <taxon>Basidiomycota</taxon>
        <taxon>Agaricomycotina</taxon>
        <taxon>Agaricomycetes</taxon>
        <taxon>Agaricomycetidae</taxon>
        <taxon>Agaricales</taxon>
        <taxon>Pleurotineae</taxon>
        <taxon>Pleurotaceae</taxon>
        <taxon>Hohenbuehelia</taxon>
    </lineage>
</organism>
<dbReference type="InterPro" id="IPR001155">
    <property type="entry name" value="OxRdtase_FMN_N"/>
</dbReference>
<dbReference type="Pfam" id="PF00724">
    <property type="entry name" value="Oxidored_FMN"/>
    <property type="match status" value="1"/>
</dbReference>
<dbReference type="InterPro" id="IPR013785">
    <property type="entry name" value="Aldolase_TIM"/>
</dbReference>
<dbReference type="Proteomes" id="UP001556367">
    <property type="component" value="Unassembled WGS sequence"/>
</dbReference>
<evidence type="ECO:0000313" key="3">
    <source>
        <dbReference type="Proteomes" id="UP001556367"/>
    </source>
</evidence>
<reference evidence="3" key="1">
    <citation type="submission" date="2024-06" db="EMBL/GenBank/DDBJ databases">
        <title>Multi-omics analyses provide insights into the biosynthesis of the anticancer antibiotic pleurotin in Hohenbuehelia grisea.</title>
        <authorList>
            <person name="Weaver J.A."/>
            <person name="Alberti F."/>
        </authorList>
    </citation>
    <scope>NUCLEOTIDE SEQUENCE [LARGE SCALE GENOMIC DNA]</scope>
    <source>
        <strain evidence="3">T-177</strain>
    </source>
</reference>
<evidence type="ECO:0000313" key="2">
    <source>
        <dbReference type="EMBL" id="KAL0953032.1"/>
    </source>
</evidence>
<feature type="domain" description="NADH:flavin oxidoreductase/NADH oxidase N-terminal" evidence="1">
    <location>
        <begin position="8"/>
        <end position="347"/>
    </location>
</feature>
<keyword evidence="3" id="KW-1185">Reference proteome</keyword>
<dbReference type="CDD" id="cd02933">
    <property type="entry name" value="OYE_like_FMN"/>
    <property type="match status" value="1"/>
</dbReference>
<dbReference type="SUPFAM" id="SSF51395">
    <property type="entry name" value="FMN-linked oxidoreductases"/>
    <property type="match status" value="1"/>
</dbReference>
<dbReference type="InterPro" id="IPR045247">
    <property type="entry name" value="Oye-like"/>
</dbReference>
<name>A0ABR3JBU6_9AGAR</name>
<protein>
    <recommendedName>
        <fullName evidence="1">NADH:flavin oxidoreductase/NADH oxidase N-terminal domain-containing protein</fullName>
    </recommendedName>
</protein>